<comment type="caution">
    <text evidence="1">The sequence shown here is derived from an EMBL/GenBank/DDBJ whole genome shotgun (WGS) entry which is preliminary data.</text>
</comment>
<dbReference type="Proteomes" id="UP001057402">
    <property type="component" value="Chromosome 3"/>
</dbReference>
<name>A0ACB9RYB2_9MYRT</name>
<evidence type="ECO:0000313" key="1">
    <source>
        <dbReference type="EMBL" id="KAI4383997.1"/>
    </source>
</evidence>
<gene>
    <name evidence="1" type="ORF">MLD38_009772</name>
</gene>
<protein>
    <submittedName>
        <fullName evidence="1">Uncharacterized protein</fullName>
    </submittedName>
</protein>
<evidence type="ECO:0000313" key="2">
    <source>
        <dbReference type="Proteomes" id="UP001057402"/>
    </source>
</evidence>
<accession>A0ACB9RYB2</accession>
<keyword evidence="2" id="KW-1185">Reference proteome</keyword>
<dbReference type="EMBL" id="CM042882">
    <property type="protein sequence ID" value="KAI4383997.1"/>
    <property type="molecule type" value="Genomic_DNA"/>
</dbReference>
<organism evidence="1 2">
    <name type="scientific">Melastoma candidum</name>
    <dbReference type="NCBI Taxonomy" id="119954"/>
    <lineage>
        <taxon>Eukaryota</taxon>
        <taxon>Viridiplantae</taxon>
        <taxon>Streptophyta</taxon>
        <taxon>Embryophyta</taxon>
        <taxon>Tracheophyta</taxon>
        <taxon>Spermatophyta</taxon>
        <taxon>Magnoliopsida</taxon>
        <taxon>eudicotyledons</taxon>
        <taxon>Gunneridae</taxon>
        <taxon>Pentapetalae</taxon>
        <taxon>rosids</taxon>
        <taxon>malvids</taxon>
        <taxon>Myrtales</taxon>
        <taxon>Melastomataceae</taxon>
        <taxon>Melastomatoideae</taxon>
        <taxon>Melastomateae</taxon>
        <taxon>Melastoma</taxon>
    </lineage>
</organism>
<proteinExistence type="predicted"/>
<reference evidence="2" key="1">
    <citation type="journal article" date="2023" name="Front. Plant Sci.">
        <title>Chromosomal-level genome assembly of Melastoma candidum provides insights into trichome evolution.</title>
        <authorList>
            <person name="Zhong Y."/>
            <person name="Wu W."/>
            <person name="Sun C."/>
            <person name="Zou P."/>
            <person name="Liu Y."/>
            <person name="Dai S."/>
            <person name="Zhou R."/>
        </authorList>
    </citation>
    <scope>NUCLEOTIDE SEQUENCE [LARGE SCALE GENOMIC DNA]</scope>
</reference>
<sequence>MDCGVCLAKAGEDIMSMWKVGEIAGGSNMSSVESEHDLAFLVSDFLENGGGSCGAEPSWCSSDSDSGFCDLPYLASKISLHKNKLDQYEIHLQSVVHSHLLSMNGIDLQSYKFGPCYGSGLRFCLVDLLRRSGYDAAVCSSRWPGDGKVPGGDHEFVDVINHTGLGTSERLIIEMDFRSHFEIARAVDSYDRILHLLPVVYIGPLSRLNHYLQVMADAARFSLKQNSMPLPPWRSLSYLQAKWNSPCERRFYAEKEDKIFVDHEQCSGLLKRLQSALALELGVERPMKPVNFDTKNRKPKQERRKHSLLRNSSD</sequence>